<proteinExistence type="predicted"/>
<feature type="transmembrane region" description="Helical" evidence="5">
    <location>
        <begin position="255"/>
        <end position="271"/>
    </location>
</feature>
<dbReference type="OrthoDB" id="9815702at2"/>
<dbReference type="KEGG" id="csto:CGC58_04555"/>
<organism evidence="6 7">
    <name type="scientific">Capnocytophaga stomatis</name>
    <dbReference type="NCBI Taxonomy" id="1848904"/>
    <lineage>
        <taxon>Bacteria</taxon>
        <taxon>Pseudomonadati</taxon>
        <taxon>Bacteroidota</taxon>
        <taxon>Flavobacteriia</taxon>
        <taxon>Flavobacteriales</taxon>
        <taxon>Flavobacteriaceae</taxon>
        <taxon>Capnocytophaga</taxon>
    </lineage>
</organism>
<dbReference type="GO" id="GO:0016020">
    <property type="term" value="C:membrane"/>
    <property type="evidence" value="ECO:0007669"/>
    <property type="project" value="UniProtKB-SubCell"/>
</dbReference>
<keyword evidence="2 5" id="KW-0812">Transmembrane</keyword>
<feature type="transmembrane region" description="Helical" evidence="5">
    <location>
        <begin position="361"/>
        <end position="381"/>
    </location>
</feature>
<dbReference type="PANTHER" id="PTHR43424:SF1">
    <property type="entry name" value="LOCUS PUTATIVE PROTEIN 1-RELATED"/>
    <property type="match status" value="1"/>
</dbReference>
<reference evidence="7" key="1">
    <citation type="submission" date="2017-06" db="EMBL/GenBank/DDBJ databases">
        <title>Capnocytophaga spp. assemblies.</title>
        <authorList>
            <person name="Gulvik C.A."/>
        </authorList>
    </citation>
    <scope>NUCLEOTIDE SEQUENCE [LARGE SCALE GENOMIC DNA]</scope>
    <source>
        <strain evidence="7">H2177</strain>
    </source>
</reference>
<dbReference type="Pfam" id="PF01943">
    <property type="entry name" value="Polysacc_synt"/>
    <property type="match status" value="1"/>
</dbReference>
<feature type="transmembrane region" description="Helical" evidence="5">
    <location>
        <begin position="12"/>
        <end position="32"/>
    </location>
</feature>
<evidence type="ECO:0000256" key="2">
    <source>
        <dbReference type="ARBA" id="ARBA00022692"/>
    </source>
</evidence>
<dbReference type="EMBL" id="CP022387">
    <property type="protein sequence ID" value="ATA89049.1"/>
    <property type="molecule type" value="Genomic_DNA"/>
</dbReference>
<feature type="transmembrane region" description="Helical" evidence="5">
    <location>
        <begin position="330"/>
        <end position="354"/>
    </location>
</feature>
<dbReference type="InterPro" id="IPR052556">
    <property type="entry name" value="PolySynth_Transporter"/>
</dbReference>
<name>A0A250FV49_9FLAO</name>
<accession>A0A250FV49</accession>
<feature type="transmembrane region" description="Helical" evidence="5">
    <location>
        <begin position="387"/>
        <end position="407"/>
    </location>
</feature>
<dbReference type="Proteomes" id="UP000217348">
    <property type="component" value="Chromosome"/>
</dbReference>
<feature type="transmembrane region" description="Helical" evidence="5">
    <location>
        <begin position="148"/>
        <end position="165"/>
    </location>
</feature>
<evidence type="ECO:0000313" key="6">
    <source>
        <dbReference type="EMBL" id="ATA89049.1"/>
    </source>
</evidence>
<keyword evidence="4 5" id="KW-0472">Membrane</keyword>
<evidence type="ECO:0000256" key="3">
    <source>
        <dbReference type="ARBA" id="ARBA00022989"/>
    </source>
</evidence>
<dbReference type="PANTHER" id="PTHR43424">
    <property type="entry name" value="LOCUS PUTATIVE PROTEIN 1-RELATED"/>
    <property type="match status" value="1"/>
</dbReference>
<feature type="transmembrane region" description="Helical" evidence="5">
    <location>
        <begin position="115"/>
        <end position="136"/>
    </location>
</feature>
<evidence type="ECO:0000256" key="1">
    <source>
        <dbReference type="ARBA" id="ARBA00004141"/>
    </source>
</evidence>
<dbReference type="RefSeq" id="WP_095895371.1">
    <property type="nucleotide sequence ID" value="NZ_CP022387.1"/>
</dbReference>
<dbReference type="InterPro" id="IPR002797">
    <property type="entry name" value="Polysacc_synth"/>
</dbReference>
<comment type="subcellular location">
    <subcellularLocation>
        <location evidence="1">Membrane</location>
        <topology evidence="1">Multi-pass membrane protein</topology>
    </subcellularLocation>
</comment>
<feature type="transmembrane region" description="Helical" evidence="5">
    <location>
        <begin position="83"/>
        <end position="109"/>
    </location>
</feature>
<feature type="transmembrane region" description="Helical" evidence="5">
    <location>
        <begin position="44"/>
        <end position="62"/>
    </location>
</feature>
<dbReference type="AlphaFoldDB" id="A0A250FV49"/>
<evidence type="ECO:0000256" key="5">
    <source>
        <dbReference type="SAM" id="Phobius"/>
    </source>
</evidence>
<feature type="transmembrane region" description="Helical" evidence="5">
    <location>
        <begin position="171"/>
        <end position="193"/>
    </location>
</feature>
<protein>
    <recommendedName>
        <fullName evidence="8">Flippase</fullName>
    </recommendedName>
</protein>
<dbReference type="CDD" id="cd13128">
    <property type="entry name" value="MATE_Wzx_like"/>
    <property type="match status" value="1"/>
</dbReference>
<evidence type="ECO:0008006" key="8">
    <source>
        <dbReference type="Google" id="ProtNLM"/>
    </source>
</evidence>
<feature type="transmembrane region" description="Helical" evidence="5">
    <location>
        <begin position="213"/>
        <end position="235"/>
    </location>
</feature>
<evidence type="ECO:0000313" key="7">
    <source>
        <dbReference type="Proteomes" id="UP000217348"/>
    </source>
</evidence>
<gene>
    <name evidence="6" type="ORF">CGC58_04555</name>
</gene>
<sequence>MLSDKILRKNFSYLLILQIAQYLIPLVLLPYLGRTLESENLGKIMFVQAFVGYFILIVDFGFNVSATKEIADSSKDKNRISGVFWNTMLAKFSLLILSLLLFVVIVFSFDRFRQEYILFLIGFIGVFSSLLFPLWLFQGMEKIESITVANVVPRIVMLLLTFYFVTEKTDYYVALLIQMLALLASALLSLMIIIKNRLVHFVKPTFYEAKKQLLSGAHVFAMSISTNLYTTTNVVVLGLLTNDSVVGIYSAADKLIRALISLLSSVIQVIFPRMNIYFLESKQKSINFIRKVIYFMFGVGIALGIVLYFGSEQIIHLMYGTDKFHQAIYVLKYSALLPLFSVINGIIAINIFITFGMKKDLLKVVMVGCMFSLLCISPLILIFEEMGVVLCATFTELIIFMLLIFICKKQQIFLFPKIK</sequence>
<feature type="transmembrane region" description="Helical" evidence="5">
    <location>
        <begin position="292"/>
        <end position="310"/>
    </location>
</feature>
<keyword evidence="3 5" id="KW-1133">Transmembrane helix</keyword>
<evidence type="ECO:0000256" key="4">
    <source>
        <dbReference type="ARBA" id="ARBA00023136"/>
    </source>
</evidence>